<feature type="domain" description="Myb-like" evidence="7">
    <location>
        <begin position="16"/>
        <end position="70"/>
    </location>
</feature>
<dbReference type="PROSITE" id="PS51293">
    <property type="entry name" value="SANT"/>
    <property type="match status" value="1"/>
</dbReference>
<dbReference type="NCBIfam" id="TIGR01557">
    <property type="entry name" value="myb_SHAQKYF"/>
    <property type="match status" value="1"/>
</dbReference>
<keyword evidence="6" id="KW-0539">Nucleus</keyword>
<name>A0AAE1UZY6_9SOLA</name>
<dbReference type="FunFam" id="1.10.10.60:FF:000009">
    <property type="entry name" value="transcription factor MYB1R1"/>
    <property type="match status" value="1"/>
</dbReference>
<sequence>METSSSWLIPISSRWMMKRKSSEWTEEENKRFESGLAIYDERTPNRWFKVANLIPGKSVYDVMNQYNELAADVSDIEAGLVPIPQDFELVQDHHHRRQATLIRNRGSSRCCDQERKKGVPWTEEEHRRFLMGLEKHGKGNWRNISRNFVISKTPTQVASHAQKYYLRQLEGGKDKRRPSIHDITTVNLTAIDLSLDNNKLLSSEKSNDGAALMAFGSSYSSSLDSLSRGRYGIDIANASSQQLHLHLQSTTTYQIWG</sequence>
<evidence type="ECO:0000256" key="3">
    <source>
        <dbReference type="ARBA" id="ARBA00023015"/>
    </source>
</evidence>
<keyword evidence="5" id="KW-0804">Transcription</keyword>
<dbReference type="InterPro" id="IPR017930">
    <property type="entry name" value="Myb_dom"/>
</dbReference>
<dbReference type="Gene3D" id="1.10.10.60">
    <property type="entry name" value="Homeodomain-like"/>
    <property type="match status" value="2"/>
</dbReference>
<dbReference type="PANTHER" id="PTHR44042:SF63">
    <property type="entry name" value="TRANSCRIPTION FACTOR DIVARICATA-LIKE"/>
    <property type="match status" value="1"/>
</dbReference>
<dbReference type="Pfam" id="PF00249">
    <property type="entry name" value="Myb_DNA-binding"/>
    <property type="match status" value="2"/>
</dbReference>
<comment type="subcellular location">
    <subcellularLocation>
        <location evidence="1">Nucleus</location>
    </subcellularLocation>
</comment>
<evidence type="ECO:0000259" key="9">
    <source>
        <dbReference type="PROSITE" id="PS51294"/>
    </source>
</evidence>
<dbReference type="GO" id="GO:0009908">
    <property type="term" value="P:flower development"/>
    <property type="evidence" value="ECO:0007669"/>
    <property type="project" value="UniProtKB-ARBA"/>
</dbReference>
<keyword evidence="3" id="KW-0805">Transcription regulation</keyword>
<reference evidence="10" key="1">
    <citation type="submission" date="2023-12" db="EMBL/GenBank/DDBJ databases">
        <title>Genome assembly of Anisodus tanguticus.</title>
        <authorList>
            <person name="Wang Y.-J."/>
        </authorList>
    </citation>
    <scope>NUCLEOTIDE SEQUENCE</scope>
    <source>
        <strain evidence="10">KB-2021</strain>
        <tissue evidence="10">Leaf</tissue>
    </source>
</reference>
<dbReference type="FunFam" id="1.10.10.60:FF:000154">
    <property type="entry name" value="Transcription factor SRM1"/>
    <property type="match status" value="1"/>
</dbReference>
<dbReference type="SUPFAM" id="SSF46689">
    <property type="entry name" value="Homeodomain-like"/>
    <property type="match status" value="2"/>
</dbReference>
<evidence type="ECO:0000259" key="7">
    <source>
        <dbReference type="PROSITE" id="PS50090"/>
    </source>
</evidence>
<dbReference type="SMART" id="SM00717">
    <property type="entry name" value="SANT"/>
    <property type="match status" value="2"/>
</dbReference>
<dbReference type="InterPro" id="IPR009057">
    <property type="entry name" value="Homeodomain-like_sf"/>
</dbReference>
<dbReference type="GO" id="GO:0010597">
    <property type="term" value="P:green leaf volatile biosynthetic process"/>
    <property type="evidence" value="ECO:0007669"/>
    <property type="project" value="UniProtKB-ARBA"/>
</dbReference>
<proteinExistence type="predicted"/>
<evidence type="ECO:0000256" key="2">
    <source>
        <dbReference type="ARBA" id="ARBA00022473"/>
    </source>
</evidence>
<dbReference type="InterPro" id="IPR006447">
    <property type="entry name" value="Myb_dom_plants"/>
</dbReference>
<evidence type="ECO:0000313" key="11">
    <source>
        <dbReference type="Proteomes" id="UP001291623"/>
    </source>
</evidence>
<dbReference type="GO" id="GO:0005634">
    <property type="term" value="C:nucleus"/>
    <property type="evidence" value="ECO:0007669"/>
    <property type="project" value="UniProtKB-SubCell"/>
</dbReference>
<accession>A0AAE1UZY6</accession>
<feature type="domain" description="Myb-like" evidence="7">
    <location>
        <begin position="113"/>
        <end position="165"/>
    </location>
</feature>
<organism evidence="10 11">
    <name type="scientific">Anisodus tanguticus</name>
    <dbReference type="NCBI Taxonomy" id="243964"/>
    <lineage>
        <taxon>Eukaryota</taxon>
        <taxon>Viridiplantae</taxon>
        <taxon>Streptophyta</taxon>
        <taxon>Embryophyta</taxon>
        <taxon>Tracheophyta</taxon>
        <taxon>Spermatophyta</taxon>
        <taxon>Magnoliopsida</taxon>
        <taxon>eudicotyledons</taxon>
        <taxon>Gunneridae</taxon>
        <taxon>Pentapetalae</taxon>
        <taxon>asterids</taxon>
        <taxon>lamiids</taxon>
        <taxon>Solanales</taxon>
        <taxon>Solanaceae</taxon>
        <taxon>Solanoideae</taxon>
        <taxon>Hyoscyameae</taxon>
        <taxon>Anisodus</taxon>
    </lineage>
</organism>
<dbReference type="InterPro" id="IPR017884">
    <property type="entry name" value="SANT_dom"/>
</dbReference>
<keyword evidence="2" id="KW-0217">Developmental protein</keyword>
<dbReference type="AlphaFoldDB" id="A0AAE1UZY6"/>
<dbReference type="PROSITE" id="PS50090">
    <property type="entry name" value="MYB_LIKE"/>
    <property type="match status" value="2"/>
</dbReference>
<dbReference type="GO" id="GO:0000976">
    <property type="term" value="F:transcription cis-regulatory region binding"/>
    <property type="evidence" value="ECO:0007669"/>
    <property type="project" value="UniProtKB-ARBA"/>
</dbReference>
<feature type="domain" description="SANT" evidence="8">
    <location>
        <begin position="121"/>
        <end position="169"/>
    </location>
</feature>
<evidence type="ECO:0000313" key="10">
    <source>
        <dbReference type="EMBL" id="KAK4351383.1"/>
    </source>
</evidence>
<dbReference type="GO" id="GO:0048262">
    <property type="term" value="P:determination of dorsal/ventral asymmetry"/>
    <property type="evidence" value="ECO:0007669"/>
    <property type="project" value="UniProtKB-ARBA"/>
</dbReference>
<evidence type="ECO:0000256" key="4">
    <source>
        <dbReference type="ARBA" id="ARBA00023125"/>
    </source>
</evidence>
<dbReference type="PROSITE" id="PS51294">
    <property type="entry name" value="HTH_MYB"/>
    <property type="match status" value="1"/>
</dbReference>
<keyword evidence="11" id="KW-1185">Reference proteome</keyword>
<keyword evidence="4" id="KW-0238">DNA-binding</keyword>
<dbReference type="EMBL" id="JAVYJV010000016">
    <property type="protein sequence ID" value="KAK4351383.1"/>
    <property type="molecule type" value="Genomic_DNA"/>
</dbReference>
<protein>
    <submittedName>
        <fullName evidence="10">Uncharacterized protein</fullName>
    </submittedName>
</protein>
<evidence type="ECO:0000256" key="5">
    <source>
        <dbReference type="ARBA" id="ARBA00023163"/>
    </source>
</evidence>
<comment type="caution">
    <text evidence="10">The sequence shown here is derived from an EMBL/GenBank/DDBJ whole genome shotgun (WGS) entry which is preliminary data.</text>
</comment>
<evidence type="ECO:0000256" key="1">
    <source>
        <dbReference type="ARBA" id="ARBA00004123"/>
    </source>
</evidence>
<dbReference type="Proteomes" id="UP001291623">
    <property type="component" value="Unassembled WGS sequence"/>
</dbReference>
<dbReference type="InterPro" id="IPR001005">
    <property type="entry name" value="SANT/Myb"/>
</dbReference>
<dbReference type="PANTHER" id="PTHR44042">
    <property type="entry name" value="DUPLICATED HOMEODOMAIN-LIKE SUPERFAMILY PROTEIN-RELATED"/>
    <property type="match status" value="1"/>
</dbReference>
<evidence type="ECO:0000256" key="6">
    <source>
        <dbReference type="ARBA" id="ARBA00023242"/>
    </source>
</evidence>
<gene>
    <name evidence="10" type="ORF">RND71_030696</name>
</gene>
<dbReference type="CDD" id="cd00167">
    <property type="entry name" value="SANT"/>
    <property type="match status" value="2"/>
</dbReference>
<evidence type="ECO:0000259" key="8">
    <source>
        <dbReference type="PROSITE" id="PS51293"/>
    </source>
</evidence>
<feature type="domain" description="HTH myb-type" evidence="9">
    <location>
        <begin position="113"/>
        <end position="169"/>
    </location>
</feature>